<sequence length="126" mass="14260">MNENVRELIAFSCAILIFVGALSMAVNYYQHSSKLLNALLLDSGRQDRTVQETLEITAPLSTKGADIVSMLTQLKDSNVVIEVDGYSFHPNMDLEDMPVHLISVHRMYVPKHNRDASGRLLRIQYR</sequence>
<name>A0ABR9ATM6_9BACL</name>
<comment type="caution">
    <text evidence="1">The sequence shown here is derived from an EMBL/GenBank/DDBJ whole genome shotgun (WGS) entry which is preliminary data.</text>
</comment>
<organism evidence="1 2">
    <name type="scientific">Paenibacillus arenosi</name>
    <dbReference type="NCBI Taxonomy" id="2774142"/>
    <lineage>
        <taxon>Bacteria</taxon>
        <taxon>Bacillati</taxon>
        <taxon>Bacillota</taxon>
        <taxon>Bacilli</taxon>
        <taxon>Bacillales</taxon>
        <taxon>Paenibacillaceae</taxon>
        <taxon>Paenibacillus</taxon>
    </lineage>
</organism>
<evidence type="ECO:0000313" key="1">
    <source>
        <dbReference type="EMBL" id="MBD8497460.1"/>
    </source>
</evidence>
<dbReference type="Proteomes" id="UP000634529">
    <property type="component" value="Unassembled WGS sequence"/>
</dbReference>
<gene>
    <name evidence="1" type="ORF">IFO66_04000</name>
</gene>
<protein>
    <submittedName>
        <fullName evidence="1">Uncharacterized protein</fullName>
    </submittedName>
</protein>
<keyword evidence="2" id="KW-1185">Reference proteome</keyword>
<proteinExistence type="predicted"/>
<dbReference type="RefSeq" id="WP_192023897.1">
    <property type="nucleotide sequence ID" value="NZ_JACYTN010000002.1"/>
</dbReference>
<reference evidence="1 2" key="1">
    <citation type="submission" date="2020-09" db="EMBL/GenBank/DDBJ databases">
        <title>Paenibacillus sp. CAU 1523 isolated from sand of Haeundae Beach.</title>
        <authorList>
            <person name="Kim W."/>
        </authorList>
    </citation>
    <scope>NUCLEOTIDE SEQUENCE [LARGE SCALE GENOMIC DNA]</scope>
    <source>
        <strain evidence="1 2">CAU 1523</strain>
    </source>
</reference>
<accession>A0ABR9ATM6</accession>
<dbReference type="EMBL" id="JACYTN010000002">
    <property type="protein sequence ID" value="MBD8497460.1"/>
    <property type="molecule type" value="Genomic_DNA"/>
</dbReference>
<evidence type="ECO:0000313" key="2">
    <source>
        <dbReference type="Proteomes" id="UP000634529"/>
    </source>
</evidence>